<accession>A0A509EFY1</accession>
<dbReference type="AlphaFoldDB" id="A0A509EFY1"/>
<name>A0A509EFY1_9HYPH</name>
<sequence>MLAARVAGVPAFETVRRDSASLAGTAEAARLDGFAGIAVRDPAEAALVAAQPPL</sequence>
<dbReference type="Proteomes" id="UP000410984">
    <property type="component" value="Unassembled WGS sequence"/>
</dbReference>
<organism evidence="1 2">
    <name type="scientific">Methylobacterium symbioticum</name>
    <dbReference type="NCBI Taxonomy" id="2584084"/>
    <lineage>
        <taxon>Bacteria</taxon>
        <taxon>Pseudomonadati</taxon>
        <taxon>Pseudomonadota</taxon>
        <taxon>Alphaproteobacteria</taxon>
        <taxon>Hyphomicrobiales</taxon>
        <taxon>Methylobacteriaceae</taxon>
        <taxon>Methylobacterium</taxon>
    </lineage>
</organism>
<evidence type="ECO:0000313" key="2">
    <source>
        <dbReference type="Proteomes" id="UP000410984"/>
    </source>
</evidence>
<dbReference type="EMBL" id="CABFPH010000064">
    <property type="protein sequence ID" value="VUD73267.1"/>
    <property type="molecule type" value="Genomic_DNA"/>
</dbReference>
<proteinExistence type="predicted"/>
<evidence type="ECO:0000313" key="1">
    <source>
        <dbReference type="EMBL" id="VUD73267.1"/>
    </source>
</evidence>
<gene>
    <name evidence="1" type="ORF">MET9862_03882</name>
</gene>
<protein>
    <submittedName>
        <fullName evidence="1">Uncharacterized protein</fullName>
    </submittedName>
</protein>
<reference evidence="1 2" key="1">
    <citation type="submission" date="2019-06" db="EMBL/GenBank/DDBJ databases">
        <authorList>
            <person name="Rodrigo-Torres L."/>
            <person name="Arahal R. D."/>
            <person name="Lucena T."/>
        </authorList>
    </citation>
    <scope>NUCLEOTIDE SEQUENCE [LARGE SCALE GENOMIC DNA]</scope>
    <source>
        <strain evidence="1 2">SB0023/3</strain>
    </source>
</reference>
<keyword evidence="2" id="KW-1185">Reference proteome</keyword>